<evidence type="ECO:0000256" key="4">
    <source>
        <dbReference type="ARBA" id="ARBA00022801"/>
    </source>
</evidence>
<comment type="catalytic activity">
    <reaction evidence="1 10">
        <text>Hydrolysis of terminal non-reducing N-acetyl-D-hexosamine residues in N-acetyl-beta-D-hexosaminides.</text>
        <dbReference type="EC" id="3.2.1.52"/>
    </reaction>
</comment>
<dbReference type="NCBIfam" id="NF003740">
    <property type="entry name" value="PRK05337.1"/>
    <property type="match status" value="1"/>
</dbReference>
<keyword evidence="13" id="KW-1185">Reference proteome</keyword>
<dbReference type="GO" id="GO:0008360">
    <property type="term" value="P:regulation of cell shape"/>
    <property type="evidence" value="ECO:0007669"/>
    <property type="project" value="UniProtKB-KW"/>
</dbReference>
<feature type="site" description="Important for catalytic activity" evidence="10">
    <location>
        <position position="185"/>
    </location>
</feature>
<dbReference type="GO" id="GO:0051301">
    <property type="term" value="P:cell division"/>
    <property type="evidence" value="ECO:0007669"/>
    <property type="project" value="UniProtKB-KW"/>
</dbReference>
<keyword evidence="5 10" id="KW-0133">Cell shape</keyword>
<keyword evidence="3 10" id="KW-0132">Cell division</keyword>
<reference evidence="12" key="1">
    <citation type="journal article" date="2014" name="Int. J. Syst. Evol. Microbiol.">
        <title>Complete genome sequence of Corynebacterium casei LMG S-19264T (=DSM 44701T), isolated from a smear-ripened cheese.</title>
        <authorList>
            <consortium name="US DOE Joint Genome Institute (JGI-PGF)"/>
            <person name="Walter F."/>
            <person name="Albersmeier A."/>
            <person name="Kalinowski J."/>
            <person name="Ruckert C."/>
        </authorList>
    </citation>
    <scope>NUCLEOTIDE SEQUENCE</scope>
    <source>
        <strain evidence="12">KCTC 32182</strain>
    </source>
</reference>
<gene>
    <name evidence="10 12" type="primary">nagZ</name>
    <name evidence="12" type="ORF">GCM10011289_05990</name>
</gene>
<feature type="binding site" evidence="10">
    <location>
        <position position="144"/>
    </location>
    <ligand>
        <name>substrate</name>
    </ligand>
</feature>
<dbReference type="GO" id="GO:0009254">
    <property type="term" value="P:peptidoglycan turnover"/>
    <property type="evidence" value="ECO:0007669"/>
    <property type="project" value="UniProtKB-UniRule"/>
</dbReference>
<proteinExistence type="inferred from homology"/>
<evidence type="ECO:0000256" key="1">
    <source>
        <dbReference type="ARBA" id="ARBA00001231"/>
    </source>
</evidence>
<organism evidence="12 13">
    <name type="scientific">Paludibacterium paludis</name>
    <dbReference type="NCBI Taxonomy" id="1225769"/>
    <lineage>
        <taxon>Bacteria</taxon>
        <taxon>Pseudomonadati</taxon>
        <taxon>Pseudomonadota</taxon>
        <taxon>Betaproteobacteria</taxon>
        <taxon>Neisseriales</taxon>
        <taxon>Chromobacteriaceae</taxon>
        <taxon>Paludibacterium</taxon>
    </lineage>
</organism>
<keyword evidence="4 10" id="KW-0378">Hydrolase</keyword>
<evidence type="ECO:0000256" key="3">
    <source>
        <dbReference type="ARBA" id="ARBA00022618"/>
    </source>
</evidence>
<keyword evidence="9 10" id="KW-0961">Cell wall biogenesis/degradation</keyword>
<reference evidence="12" key="2">
    <citation type="submission" date="2020-09" db="EMBL/GenBank/DDBJ databases">
        <authorList>
            <person name="Sun Q."/>
            <person name="Kim S."/>
        </authorList>
    </citation>
    <scope>NUCLEOTIDE SEQUENCE</scope>
    <source>
        <strain evidence="12">KCTC 32182</strain>
    </source>
</reference>
<evidence type="ECO:0000313" key="12">
    <source>
        <dbReference type="EMBL" id="GGY06322.1"/>
    </source>
</evidence>
<dbReference type="HAMAP" id="MF_00364">
    <property type="entry name" value="NagZ"/>
    <property type="match status" value="1"/>
</dbReference>
<dbReference type="PANTHER" id="PTHR30480">
    <property type="entry name" value="BETA-HEXOSAMINIDASE-RELATED"/>
    <property type="match status" value="1"/>
</dbReference>
<dbReference type="GO" id="GO:0071555">
    <property type="term" value="P:cell wall organization"/>
    <property type="evidence" value="ECO:0007669"/>
    <property type="project" value="UniProtKB-KW"/>
</dbReference>
<feature type="active site" description="Proton donor/acceptor" evidence="10">
    <location>
        <position position="187"/>
    </location>
</feature>
<comment type="caution">
    <text evidence="12">The sequence shown here is derived from an EMBL/GenBank/DDBJ whole genome shotgun (WGS) entry which is preliminary data.</text>
</comment>
<accession>A0A918U793</accession>
<dbReference type="AlphaFoldDB" id="A0A918U793"/>
<dbReference type="Gene3D" id="3.20.20.300">
    <property type="entry name" value="Glycoside hydrolase, family 3, N-terminal domain"/>
    <property type="match status" value="1"/>
</dbReference>
<evidence type="ECO:0000256" key="6">
    <source>
        <dbReference type="ARBA" id="ARBA00022984"/>
    </source>
</evidence>
<name>A0A918U793_9NEIS</name>
<dbReference type="EMBL" id="BMYX01000002">
    <property type="protein sequence ID" value="GGY06322.1"/>
    <property type="molecule type" value="Genomic_DNA"/>
</dbReference>
<keyword evidence="6 10" id="KW-0573">Peptidoglycan synthesis</keyword>
<evidence type="ECO:0000259" key="11">
    <source>
        <dbReference type="Pfam" id="PF00933"/>
    </source>
</evidence>
<dbReference type="GO" id="GO:0009252">
    <property type="term" value="P:peptidoglycan biosynthetic process"/>
    <property type="evidence" value="ECO:0007669"/>
    <property type="project" value="UniProtKB-KW"/>
</dbReference>
<evidence type="ECO:0000256" key="7">
    <source>
        <dbReference type="ARBA" id="ARBA00023295"/>
    </source>
</evidence>
<comment type="pathway">
    <text evidence="10">Cell wall biogenesis; peptidoglycan recycling.</text>
</comment>
<feature type="binding site" evidence="10">
    <location>
        <position position="78"/>
    </location>
    <ligand>
        <name>substrate</name>
    </ligand>
</feature>
<dbReference type="GO" id="GO:0005737">
    <property type="term" value="C:cytoplasm"/>
    <property type="evidence" value="ECO:0007669"/>
    <property type="project" value="UniProtKB-SubCell"/>
</dbReference>
<evidence type="ECO:0000256" key="9">
    <source>
        <dbReference type="ARBA" id="ARBA00023316"/>
    </source>
</evidence>
<comment type="function">
    <text evidence="10">Plays a role in peptidoglycan recycling by cleaving the terminal beta-1,4-linked N-acetylglucosamine (GlcNAc) from peptide-linked peptidoglycan fragments, giving rise to free GlcNAc, anhydro-N-acetylmuramic acid and anhydro-N-acetylmuramic acid-linked peptides.</text>
</comment>
<evidence type="ECO:0000256" key="8">
    <source>
        <dbReference type="ARBA" id="ARBA00023306"/>
    </source>
</evidence>
<feature type="active site" description="Nucleophile" evidence="10">
    <location>
        <position position="258"/>
    </location>
</feature>
<keyword evidence="2 10" id="KW-0963">Cytoplasm</keyword>
<dbReference type="InterPro" id="IPR022956">
    <property type="entry name" value="Beta_hexosaminidase_bac"/>
</dbReference>
<dbReference type="RefSeq" id="WP_189531052.1">
    <property type="nucleotide sequence ID" value="NZ_BMYX01000002.1"/>
</dbReference>
<evidence type="ECO:0000256" key="10">
    <source>
        <dbReference type="HAMAP-Rule" id="MF_00364"/>
    </source>
</evidence>
<protein>
    <recommendedName>
        <fullName evidence="10">Beta-hexosaminidase</fullName>
        <ecNumber evidence="10">3.2.1.52</ecNumber>
    </recommendedName>
    <alternativeName>
        <fullName evidence="10">Beta-N-acetylhexosaminidase</fullName>
    </alternativeName>
    <alternativeName>
        <fullName evidence="10">N-acetyl-beta-glucosaminidase</fullName>
    </alternativeName>
</protein>
<feature type="binding site" evidence="10">
    <location>
        <begin position="174"/>
        <end position="175"/>
    </location>
    <ligand>
        <name>substrate</name>
    </ligand>
</feature>
<dbReference type="EC" id="3.2.1.52" evidence="10"/>
<dbReference type="GO" id="GO:0005975">
    <property type="term" value="P:carbohydrate metabolic process"/>
    <property type="evidence" value="ECO:0007669"/>
    <property type="project" value="InterPro"/>
</dbReference>
<comment type="subcellular location">
    <subcellularLocation>
        <location evidence="10">Cytoplasm</location>
    </subcellularLocation>
</comment>
<sequence length="361" mass="38511">MTDTLSLPRGPVMVDVAGLVLTEEERRRLSHPLVGGVILFRRNFASVAQLEALTREIHAIRSPALLIAADHEGGRVQRFLDGFTRLPPMAQLGRMWHSDREAAIAEAKNTGYVLAAELRAAGVDLSFTPVLDLDHGRCAVIGNRAFDADPAVVAELASALLEGLAEGGMGSCGKHFPGHGWVEGDSHHVIPSDERAFDDLMAQDIVPFSKLVAAGLTSVMPAHVVYPSVDPLPAGFSAFWLKTVLRGRLGFDGVIFSDDLCMEGAAGAGDIVDRARAAFSAGCDMVLVCNRPDLADQLLARLDADIAPELAGRLERMAGKDTAEVWRARIRDAAFDAARERVRRLGMPDGALAGPAVGEAV</sequence>
<dbReference type="SUPFAM" id="SSF51445">
    <property type="entry name" value="(Trans)glycosidases"/>
    <property type="match status" value="1"/>
</dbReference>
<dbReference type="GO" id="GO:0004563">
    <property type="term" value="F:beta-N-acetylhexosaminidase activity"/>
    <property type="evidence" value="ECO:0007669"/>
    <property type="project" value="UniProtKB-UniRule"/>
</dbReference>
<dbReference type="Pfam" id="PF00933">
    <property type="entry name" value="Glyco_hydro_3"/>
    <property type="match status" value="1"/>
</dbReference>
<dbReference type="InterPro" id="IPR050226">
    <property type="entry name" value="NagZ_Beta-hexosaminidase"/>
</dbReference>
<feature type="domain" description="Glycoside hydrolase family 3 N-terminal" evidence="11">
    <location>
        <begin position="21"/>
        <end position="299"/>
    </location>
</feature>
<dbReference type="InterPro" id="IPR036962">
    <property type="entry name" value="Glyco_hydro_3_N_sf"/>
</dbReference>
<dbReference type="Proteomes" id="UP000645257">
    <property type="component" value="Unassembled WGS sequence"/>
</dbReference>
<dbReference type="PANTHER" id="PTHR30480:SF13">
    <property type="entry name" value="BETA-HEXOSAMINIDASE"/>
    <property type="match status" value="1"/>
</dbReference>
<dbReference type="InterPro" id="IPR017853">
    <property type="entry name" value="GH"/>
</dbReference>
<evidence type="ECO:0000256" key="5">
    <source>
        <dbReference type="ARBA" id="ARBA00022960"/>
    </source>
</evidence>
<dbReference type="InterPro" id="IPR001764">
    <property type="entry name" value="Glyco_hydro_3_N"/>
</dbReference>
<evidence type="ECO:0000313" key="13">
    <source>
        <dbReference type="Proteomes" id="UP000645257"/>
    </source>
</evidence>
<comment type="similarity">
    <text evidence="10">Belongs to the glycosyl hydrolase 3 family. NagZ subfamily.</text>
</comment>
<keyword evidence="7 10" id="KW-0326">Glycosidase</keyword>
<keyword evidence="8 10" id="KW-0131">Cell cycle</keyword>
<evidence type="ECO:0000256" key="2">
    <source>
        <dbReference type="ARBA" id="ARBA00022490"/>
    </source>
</evidence>
<feature type="binding site" evidence="10">
    <location>
        <position position="70"/>
    </location>
    <ligand>
        <name>substrate</name>
    </ligand>
</feature>